<dbReference type="EMBL" id="JAVKGT010000028">
    <property type="protein sequence ID" value="MDR5712557.1"/>
    <property type="molecule type" value="Genomic_DNA"/>
</dbReference>
<dbReference type="SMART" id="SM00495">
    <property type="entry name" value="ChtBD3"/>
    <property type="match status" value="2"/>
</dbReference>
<feature type="domain" description="Chitin-binding type-3" evidence="3">
    <location>
        <begin position="406"/>
        <end position="450"/>
    </location>
</feature>
<dbReference type="PANTHER" id="PTHR42976">
    <property type="entry name" value="BIFUNCTIONAL CHITINASE/LYSOZYME-RELATED"/>
    <property type="match status" value="1"/>
</dbReference>
<dbReference type="RefSeq" id="WP_310537929.1">
    <property type="nucleotide sequence ID" value="NZ_BAAAOC010000082.1"/>
</dbReference>
<dbReference type="InterPro" id="IPR003610">
    <property type="entry name" value="CBM5/12"/>
</dbReference>
<dbReference type="Proteomes" id="UP001260872">
    <property type="component" value="Unassembled WGS sequence"/>
</dbReference>
<feature type="domain" description="Chitin-binding type-3" evidence="3">
    <location>
        <begin position="474"/>
        <end position="522"/>
    </location>
</feature>
<protein>
    <submittedName>
        <fullName evidence="4">Glycosyl hydrolase family 18 protein</fullName>
    </submittedName>
</protein>
<evidence type="ECO:0000256" key="2">
    <source>
        <dbReference type="SAM" id="MobiDB-lite"/>
    </source>
</evidence>
<dbReference type="CDD" id="cd12215">
    <property type="entry name" value="ChiC_BD"/>
    <property type="match status" value="2"/>
</dbReference>
<dbReference type="InterPro" id="IPR036573">
    <property type="entry name" value="CBM_sf_5/12"/>
</dbReference>
<evidence type="ECO:0000313" key="4">
    <source>
        <dbReference type="EMBL" id="MDR5712557.1"/>
    </source>
</evidence>
<dbReference type="CDD" id="cd06543">
    <property type="entry name" value="GH18_PF-ChiA-like"/>
    <property type="match status" value="1"/>
</dbReference>
<proteinExistence type="predicted"/>
<dbReference type="InterPro" id="IPR017853">
    <property type="entry name" value="GH"/>
</dbReference>
<sequence>MSGSVAPRLSKIRTVLALVVLATIVVGTVLGVRMMSGAEADDVGGSWYAGYVDVTAVPRYAFEAGAPHPEGPSETGAEEAPAEVPSRADDVVLSFIVAEAEDTCAPSWGTHYSLDAAGYEMDLDRRIARLRESGGDIVISFGGAINTELAVACDSVDELIDAYGQVIDRYSITTIDLDIEGPALQDAESIQRRAEAVAELQHMSREQQKPLAVWLTLPVVPQGLSSEGAEVVAAMLEAGVDLAGVNVMTMNYGEARGDLPMLEASVDSLRSLHRQLGALYRQAGVALSDDQLWHKIGATPMIGQNDVPGEIFTLEDARGLNEFAQEQGLGRMSMWSLNRDITCGPNYPNTDRVSDACSGVQQDGVRFSELLATGFTGRAAGAAGTVTAEVSEETTPVVDDPETSPYPIWNEEAAYLEGTKVVWRGSVYQAKWWTRGDLPDDPVVNLWETPWDLIGPVLPGDRPMPRPTLPEGTYDEWSGEQTYERGERVVVEDIPYEAKWWTQGESPEAAAVDPDGSPWRPLTMDEVEKILEQ</sequence>
<name>A0ABU1FV60_9MICC</name>
<dbReference type="PANTHER" id="PTHR42976:SF1">
    <property type="entry name" value="GH18 DOMAIN-CONTAINING PROTEIN-RELATED"/>
    <property type="match status" value="1"/>
</dbReference>
<keyword evidence="5" id="KW-1185">Reference proteome</keyword>
<dbReference type="InterPro" id="IPR052750">
    <property type="entry name" value="GH18_Chitinase"/>
</dbReference>
<keyword evidence="1 4" id="KW-0378">Hydrolase</keyword>
<evidence type="ECO:0000256" key="1">
    <source>
        <dbReference type="ARBA" id="ARBA00022801"/>
    </source>
</evidence>
<dbReference type="Gene3D" id="2.10.10.20">
    <property type="entry name" value="Carbohydrate-binding module superfamily 5/12"/>
    <property type="match status" value="2"/>
</dbReference>
<reference evidence="5" key="1">
    <citation type="submission" date="2023-07" db="EMBL/GenBank/DDBJ databases">
        <title>Description of three actinobacteria isolated from air of manufacturing shop in a pharmaceutical factory.</title>
        <authorList>
            <person name="Zhang D.-F."/>
        </authorList>
    </citation>
    <scope>NUCLEOTIDE SEQUENCE [LARGE SCALE GENOMIC DNA]</scope>
    <source>
        <strain evidence="5">CCTCC AB 207010</strain>
    </source>
</reference>
<dbReference type="Pfam" id="PF02839">
    <property type="entry name" value="CBM_5_12"/>
    <property type="match status" value="1"/>
</dbReference>
<dbReference type="GO" id="GO:0016787">
    <property type="term" value="F:hydrolase activity"/>
    <property type="evidence" value="ECO:0007669"/>
    <property type="project" value="UniProtKB-KW"/>
</dbReference>
<evidence type="ECO:0000259" key="3">
    <source>
        <dbReference type="SMART" id="SM00495"/>
    </source>
</evidence>
<feature type="region of interest" description="Disordered" evidence="2">
    <location>
        <begin position="63"/>
        <end position="84"/>
    </location>
</feature>
<comment type="caution">
    <text evidence="4">The sequence shown here is derived from an EMBL/GenBank/DDBJ whole genome shotgun (WGS) entry which is preliminary data.</text>
</comment>
<dbReference type="SUPFAM" id="SSF51445">
    <property type="entry name" value="(Trans)glycosidases"/>
    <property type="match status" value="1"/>
</dbReference>
<dbReference type="Gene3D" id="3.20.20.80">
    <property type="entry name" value="Glycosidases"/>
    <property type="match status" value="1"/>
</dbReference>
<dbReference type="SUPFAM" id="SSF51055">
    <property type="entry name" value="Carbohydrate binding domain"/>
    <property type="match status" value="2"/>
</dbReference>
<gene>
    <name evidence="4" type="ORF">RH857_10500</name>
</gene>
<organism evidence="4 5">
    <name type="scientific">Nesterenkonia flava</name>
    <dbReference type="NCBI Taxonomy" id="469799"/>
    <lineage>
        <taxon>Bacteria</taxon>
        <taxon>Bacillati</taxon>
        <taxon>Actinomycetota</taxon>
        <taxon>Actinomycetes</taxon>
        <taxon>Micrococcales</taxon>
        <taxon>Micrococcaceae</taxon>
        <taxon>Nesterenkonia</taxon>
    </lineage>
</organism>
<evidence type="ECO:0000313" key="5">
    <source>
        <dbReference type="Proteomes" id="UP001260872"/>
    </source>
</evidence>
<accession>A0ABU1FV60</accession>